<dbReference type="Proteomes" id="UP000026962">
    <property type="component" value="Chromosome 9"/>
</dbReference>
<feature type="compositionally biased region" description="Low complexity" evidence="6">
    <location>
        <begin position="246"/>
        <end position="255"/>
    </location>
</feature>
<evidence type="ECO:0000256" key="1">
    <source>
        <dbReference type="ARBA" id="ARBA00004123"/>
    </source>
</evidence>
<evidence type="ECO:0000256" key="3">
    <source>
        <dbReference type="ARBA" id="ARBA00023125"/>
    </source>
</evidence>
<keyword evidence="8" id="KW-1185">Reference proteome</keyword>
<keyword evidence="3" id="KW-0238">DNA-binding</keyword>
<evidence type="ECO:0008006" key="9">
    <source>
        <dbReference type="Google" id="ProtNLM"/>
    </source>
</evidence>
<dbReference type="InterPro" id="IPR016177">
    <property type="entry name" value="DNA-bd_dom_sf"/>
</dbReference>
<dbReference type="HOGENOM" id="CLU_106033_0_0_1"/>
<reference evidence="7" key="2">
    <citation type="submission" date="2018-05" db="EMBL/GenBank/DDBJ databases">
        <title>OpunRS2 (Oryza punctata Reference Sequence Version 2).</title>
        <authorList>
            <person name="Zhang J."/>
            <person name="Kudrna D."/>
            <person name="Lee S."/>
            <person name="Talag J."/>
            <person name="Welchert J."/>
            <person name="Wing R.A."/>
        </authorList>
    </citation>
    <scope>NUCLEOTIDE SEQUENCE [LARGE SCALE GENOMIC DNA]</scope>
</reference>
<evidence type="ECO:0000313" key="8">
    <source>
        <dbReference type="Proteomes" id="UP000026962"/>
    </source>
</evidence>
<feature type="region of interest" description="Disordered" evidence="6">
    <location>
        <begin position="1"/>
        <end position="118"/>
    </location>
</feature>
<dbReference type="EnsemblPlants" id="OPUNC09G03600.1">
    <property type="protein sequence ID" value="OPUNC09G03600.1"/>
    <property type="gene ID" value="OPUNC09G03600"/>
</dbReference>
<sequence>MDGKPSGLPSSSGGKGKGVAIVGANPWYSDDGSDGSKSSSESERTVTDDFRIFVHSGHGDQEVDSRKANRHEENSETNSERTEGVGFGKIANSTRNSRHLSDADSGLRPAEKKQKSARFQPEILTMVIYSQRILSGDNSYGANSGHRQDADSGMLMWSSGKKQVKDNKDIPESWKVHPRKDEVDPKGWDVEIYLRNDLKTKDKYYRHKDYNHKFRSKREVQYFLDTGKVIVRKVPCILQKRSADASVPSRGSGTSPSGGKGPAAPLQLPHGFV</sequence>
<keyword evidence="4" id="KW-0804">Transcription</keyword>
<proteinExistence type="predicted"/>
<organism evidence="7">
    <name type="scientific">Oryza punctata</name>
    <name type="common">Red rice</name>
    <dbReference type="NCBI Taxonomy" id="4537"/>
    <lineage>
        <taxon>Eukaryota</taxon>
        <taxon>Viridiplantae</taxon>
        <taxon>Streptophyta</taxon>
        <taxon>Embryophyta</taxon>
        <taxon>Tracheophyta</taxon>
        <taxon>Spermatophyta</taxon>
        <taxon>Magnoliopsida</taxon>
        <taxon>Liliopsida</taxon>
        <taxon>Poales</taxon>
        <taxon>Poaceae</taxon>
        <taxon>BOP clade</taxon>
        <taxon>Oryzoideae</taxon>
        <taxon>Oryzeae</taxon>
        <taxon>Oryzinae</taxon>
        <taxon>Oryza</taxon>
    </lineage>
</organism>
<evidence type="ECO:0000256" key="2">
    <source>
        <dbReference type="ARBA" id="ARBA00023015"/>
    </source>
</evidence>
<dbReference type="GO" id="GO:0005634">
    <property type="term" value="C:nucleus"/>
    <property type="evidence" value="ECO:0007669"/>
    <property type="project" value="UniProtKB-SubCell"/>
</dbReference>
<evidence type="ECO:0000256" key="6">
    <source>
        <dbReference type="SAM" id="MobiDB-lite"/>
    </source>
</evidence>
<evidence type="ECO:0000256" key="5">
    <source>
        <dbReference type="ARBA" id="ARBA00023242"/>
    </source>
</evidence>
<feature type="compositionally biased region" description="Basic and acidic residues" evidence="6">
    <location>
        <begin position="40"/>
        <end position="83"/>
    </location>
</feature>
<feature type="compositionally biased region" description="Low complexity" evidence="6">
    <location>
        <begin position="1"/>
        <end position="12"/>
    </location>
</feature>
<dbReference type="AlphaFoldDB" id="A0A0E0LZD8"/>
<dbReference type="SUPFAM" id="SSF54171">
    <property type="entry name" value="DNA-binding domain"/>
    <property type="match status" value="1"/>
</dbReference>
<dbReference type="Gene3D" id="3.30.890.10">
    <property type="entry name" value="Methyl-cpg-binding Protein 2, Chain A"/>
    <property type="match status" value="1"/>
</dbReference>
<comment type="subcellular location">
    <subcellularLocation>
        <location evidence="1">Nucleus</location>
    </subcellularLocation>
</comment>
<keyword evidence="2" id="KW-0805">Transcription regulation</keyword>
<accession>A0A0E0LZD8</accession>
<keyword evidence="5" id="KW-0539">Nucleus</keyword>
<name>A0A0E0LZD8_ORYPU</name>
<reference evidence="7" key="1">
    <citation type="submission" date="2015-04" db="UniProtKB">
        <authorList>
            <consortium name="EnsemblPlants"/>
        </authorList>
    </citation>
    <scope>IDENTIFICATION</scope>
</reference>
<evidence type="ECO:0000256" key="4">
    <source>
        <dbReference type="ARBA" id="ARBA00023163"/>
    </source>
</evidence>
<evidence type="ECO:0000313" key="7">
    <source>
        <dbReference type="EnsemblPlants" id="OPUNC09G03600.1"/>
    </source>
</evidence>
<dbReference type="GO" id="GO:0003677">
    <property type="term" value="F:DNA binding"/>
    <property type="evidence" value="ECO:0007669"/>
    <property type="project" value="UniProtKB-KW"/>
</dbReference>
<feature type="region of interest" description="Disordered" evidence="6">
    <location>
        <begin position="241"/>
        <end position="273"/>
    </location>
</feature>
<dbReference type="OMA" id="WDVEIYL"/>
<protein>
    <recommendedName>
        <fullName evidence="9">MBD domain-containing protein</fullName>
    </recommendedName>
</protein>
<dbReference type="Gramene" id="OPUNC09G03600.1">
    <property type="protein sequence ID" value="OPUNC09G03600.1"/>
    <property type="gene ID" value="OPUNC09G03600"/>
</dbReference>